<feature type="transmembrane region" description="Helical" evidence="2">
    <location>
        <begin position="201"/>
        <end position="224"/>
    </location>
</feature>
<name>A0AB34JMW0_PRYPA</name>
<sequence>MRRARPAGEAQIDPAPPDERTREPLTQAMSLGALYGTLNQVAPLVRLSAVISLLFGSEAAAGGVLWPMTAAVTAGLAHRPLHRLAGWLVPGDHESSSFHQLRLVVCEAMRAAVQLSLTAAAFSLVDWGACGVRAHPEVWREVLVALLVAPLFCAAWSVAPKLLRVEPREQLAMASGTHDLSTATVDELLRSMRPRHHMGFVVARCTCVALDVAADSLLFFVFLASAVQSVQPPSTVVYAGDMPFPAIVVAAFAYGSQHLRWRGEWLLVAGFAASLLMLCRAFSGSLVGGITAATIFAVFRYIRRSQDVRRFHAQ</sequence>
<keyword evidence="2" id="KW-0472">Membrane</keyword>
<evidence type="ECO:0000313" key="4">
    <source>
        <dbReference type="Proteomes" id="UP001515480"/>
    </source>
</evidence>
<evidence type="ECO:0000313" key="3">
    <source>
        <dbReference type="EMBL" id="KAL1522007.1"/>
    </source>
</evidence>
<keyword evidence="4" id="KW-1185">Reference proteome</keyword>
<protein>
    <recommendedName>
        <fullName evidence="5">Solute carrier family 40 protein</fullName>
    </recommendedName>
</protein>
<keyword evidence="2" id="KW-0812">Transmembrane</keyword>
<evidence type="ECO:0000256" key="2">
    <source>
        <dbReference type="SAM" id="Phobius"/>
    </source>
</evidence>
<feature type="transmembrane region" description="Helical" evidence="2">
    <location>
        <begin position="142"/>
        <end position="159"/>
    </location>
</feature>
<comment type="caution">
    <text evidence="3">The sequence shown here is derived from an EMBL/GenBank/DDBJ whole genome shotgun (WGS) entry which is preliminary data.</text>
</comment>
<gene>
    <name evidence="3" type="ORF">AB1Y20_021652</name>
</gene>
<evidence type="ECO:0000256" key="1">
    <source>
        <dbReference type="SAM" id="MobiDB-lite"/>
    </source>
</evidence>
<feature type="region of interest" description="Disordered" evidence="1">
    <location>
        <begin position="1"/>
        <end position="22"/>
    </location>
</feature>
<dbReference type="Proteomes" id="UP001515480">
    <property type="component" value="Unassembled WGS sequence"/>
</dbReference>
<accession>A0AB34JMW0</accession>
<evidence type="ECO:0008006" key="5">
    <source>
        <dbReference type="Google" id="ProtNLM"/>
    </source>
</evidence>
<keyword evidence="2" id="KW-1133">Transmembrane helix</keyword>
<dbReference type="AlphaFoldDB" id="A0AB34JMW0"/>
<reference evidence="3 4" key="1">
    <citation type="journal article" date="2024" name="Science">
        <title>Giant polyketide synthase enzymes in the biosynthesis of giant marine polyether toxins.</title>
        <authorList>
            <person name="Fallon T.R."/>
            <person name="Shende V.V."/>
            <person name="Wierzbicki I.H."/>
            <person name="Pendleton A.L."/>
            <person name="Watervoot N.F."/>
            <person name="Auber R.P."/>
            <person name="Gonzalez D.J."/>
            <person name="Wisecaver J.H."/>
            <person name="Moore B.S."/>
        </authorList>
    </citation>
    <scope>NUCLEOTIDE SEQUENCE [LARGE SCALE GENOMIC DNA]</scope>
    <source>
        <strain evidence="3 4">12B1</strain>
    </source>
</reference>
<feature type="transmembrane region" description="Helical" evidence="2">
    <location>
        <begin position="236"/>
        <end position="254"/>
    </location>
</feature>
<dbReference type="EMBL" id="JBGBPQ010000007">
    <property type="protein sequence ID" value="KAL1522007.1"/>
    <property type="molecule type" value="Genomic_DNA"/>
</dbReference>
<proteinExistence type="predicted"/>
<feature type="transmembrane region" description="Helical" evidence="2">
    <location>
        <begin position="266"/>
        <end position="299"/>
    </location>
</feature>
<organism evidence="3 4">
    <name type="scientific">Prymnesium parvum</name>
    <name type="common">Toxic golden alga</name>
    <dbReference type="NCBI Taxonomy" id="97485"/>
    <lineage>
        <taxon>Eukaryota</taxon>
        <taxon>Haptista</taxon>
        <taxon>Haptophyta</taxon>
        <taxon>Prymnesiophyceae</taxon>
        <taxon>Prymnesiales</taxon>
        <taxon>Prymnesiaceae</taxon>
        <taxon>Prymnesium</taxon>
    </lineage>
</organism>